<dbReference type="RefSeq" id="WP_307041427.1">
    <property type="nucleotide sequence ID" value="NZ_JAUSYY010000001.1"/>
</dbReference>
<feature type="transmembrane region" description="Helical" evidence="1">
    <location>
        <begin position="135"/>
        <end position="155"/>
    </location>
</feature>
<comment type="caution">
    <text evidence="2">The sequence shown here is derived from an EMBL/GenBank/DDBJ whole genome shotgun (WGS) entry which is preliminary data.</text>
</comment>
<name>A0ABU0R8C8_9MICO</name>
<gene>
    <name evidence="2" type="ORF">QFZ26_001848</name>
</gene>
<keyword evidence="1" id="KW-0472">Membrane</keyword>
<keyword evidence="1" id="KW-0812">Transmembrane</keyword>
<sequence length="181" mass="19488">MTVEKRPAFEPPAALIRPEPTPPTMHRPAATAFGALLVVARVLAGVAWLVSLWLSWPRLVAEELEITIDSVPAEEASNIVLAVILVGGAVVLGVELVLALLVYRGSNWARITVMVFATLSVSLAAIDYSTGETEISLRTTLFTLALDILVLLALSSRNARAYARRPRVSRHARPARSTLSA</sequence>
<evidence type="ECO:0000313" key="2">
    <source>
        <dbReference type="EMBL" id="MDQ0894293.1"/>
    </source>
</evidence>
<feature type="transmembrane region" description="Helical" evidence="1">
    <location>
        <begin position="76"/>
        <end position="101"/>
    </location>
</feature>
<proteinExistence type="predicted"/>
<evidence type="ECO:0000313" key="3">
    <source>
        <dbReference type="Proteomes" id="UP001239083"/>
    </source>
</evidence>
<keyword evidence="3" id="KW-1185">Reference proteome</keyword>
<accession>A0ABU0R8C8</accession>
<feature type="transmembrane region" description="Helical" evidence="1">
    <location>
        <begin position="33"/>
        <end position="56"/>
    </location>
</feature>
<dbReference type="EMBL" id="JAUSYY010000001">
    <property type="protein sequence ID" value="MDQ0894293.1"/>
    <property type="molecule type" value="Genomic_DNA"/>
</dbReference>
<keyword evidence="1" id="KW-1133">Transmembrane helix</keyword>
<organism evidence="2 3">
    <name type="scientific">Agromyces ramosus</name>
    <dbReference type="NCBI Taxonomy" id="33879"/>
    <lineage>
        <taxon>Bacteria</taxon>
        <taxon>Bacillati</taxon>
        <taxon>Actinomycetota</taxon>
        <taxon>Actinomycetes</taxon>
        <taxon>Micrococcales</taxon>
        <taxon>Microbacteriaceae</taxon>
        <taxon>Agromyces</taxon>
    </lineage>
</organism>
<reference evidence="2 3" key="1">
    <citation type="submission" date="2023-07" db="EMBL/GenBank/DDBJ databases">
        <title>Comparative genomics of wheat-associated soil bacteria to identify genetic determinants of phenazine resistance.</title>
        <authorList>
            <person name="Mouncey N."/>
        </authorList>
    </citation>
    <scope>NUCLEOTIDE SEQUENCE [LARGE SCALE GENOMIC DNA]</scope>
    <source>
        <strain evidence="2 3">V3I3</strain>
    </source>
</reference>
<dbReference type="Proteomes" id="UP001239083">
    <property type="component" value="Unassembled WGS sequence"/>
</dbReference>
<protein>
    <recommendedName>
        <fullName evidence="4">DUF4345 domain-containing protein</fullName>
    </recommendedName>
</protein>
<evidence type="ECO:0000256" key="1">
    <source>
        <dbReference type="SAM" id="Phobius"/>
    </source>
</evidence>
<feature type="transmembrane region" description="Helical" evidence="1">
    <location>
        <begin position="108"/>
        <end position="129"/>
    </location>
</feature>
<evidence type="ECO:0008006" key="4">
    <source>
        <dbReference type="Google" id="ProtNLM"/>
    </source>
</evidence>